<reference evidence="1 2" key="1">
    <citation type="submission" date="2024-09" db="EMBL/GenBank/DDBJ databases">
        <authorList>
            <person name="Sun Q."/>
            <person name="Mori K."/>
        </authorList>
    </citation>
    <scope>NUCLEOTIDE SEQUENCE [LARGE SCALE GENOMIC DNA]</scope>
    <source>
        <strain evidence="1 2">CCM 7759</strain>
    </source>
</reference>
<dbReference type="Proteomes" id="UP001589776">
    <property type="component" value="Unassembled WGS sequence"/>
</dbReference>
<dbReference type="Pfam" id="PF00300">
    <property type="entry name" value="His_Phos_1"/>
    <property type="match status" value="1"/>
</dbReference>
<dbReference type="CDD" id="cd07067">
    <property type="entry name" value="HP_PGM_like"/>
    <property type="match status" value="1"/>
</dbReference>
<evidence type="ECO:0000313" key="1">
    <source>
        <dbReference type="EMBL" id="MFC0214141.1"/>
    </source>
</evidence>
<name>A0ABV6DND2_9BACL</name>
<dbReference type="PANTHER" id="PTHR48100:SF59">
    <property type="entry name" value="ADENOSYLCOBALAMIN_ALPHA-RIBAZOLE PHOSPHATASE"/>
    <property type="match status" value="1"/>
</dbReference>
<dbReference type="InterPro" id="IPR013078">
    <property type="entry name" value="His_Pase_superF_clade-1"/>
</dbReference>
<dbReference type="PIRSF" id="PIRSF000709">
    <property type="entry name" value="6PFK_2-Ptase"/>
    <property type="match status" value="1"/>
</dbReference>
<keyword evidence="2" id="KW-1185">Reference proteome</keyword>
<protein>
    <submittedName>
        <fullName evidence="1">Histidine phosphatase family protein</fullName>
    </submittedName>
</protein>
<dbReference type="PANTHER" id="PTHR48100">
    <property type="entry name" value="BROAD-SPECIFICITY PHOSPHATASE YOR283W-RELATED"/>
    <property type="match status" value="1"/>
</dbReference>
<dbReference type="SMART" id="SM00855">
    <property type="entry name" value="PGAM"/>
    <property type="match status" value="1"/>
</dbReference>
<evidence type="ECO:0000313" key="2">
    <source>
        <dbReference type="Proteomes" id="UP001589776"/>
    </source>
</evidence>
<organism evidence="1 2">
    <name type="scientific">Paenibacillus chartarius</name>
    <dbReference type="NCBI Taxonomy" id="747481"/>
    <lineage>
        <taxon>Bacteria</taxon>
        <taxon>Bacillati</taxon>
        <taxon>Bacillota</taxon>
        <taxon>Bacilli</taxon>
        <taxon>Bacillales</taxon>
        <taxon>Paenibacillaceae</taxon>
        <taxon>Paenibacillus</taxon>
    </lineage>
</organism>
<dbReference type="InterPro" id="IPR050275">
    <property type="entry name" value="PGM_Phosphatase"/>
</dbReference>
<dbReference type="RefSeq" id="WP_377471489.1">
    <property type="nucleotide sequence ID" value="NZ_JBHLWN010000069.1"/>
</dbReference>
<dbReference type="Gene3D" id="3.40.50.1240">
    <property type="entry name" value="Phosphoglycerate mutase-like"/>
    <property type="match status" value="1"/>
</dbReference>
<proteinExistence type="predicted"/>
<accession>A0ABV6DND2</accession>
<gene>
    <name evidence="1" type="ORF">ACFFK0_17065</name>
</gene>
<dbReference type="InterPro" id="IPR029033">
    <property type="entry name" value="His_PPase_superfam"/>
</dbReference>
<dbReference type="EMBL" id="JBHLWN010000069">
    <property type="protein sequence ID" value="MFC0214141.1"/>
    <property type="molecule type" value="Genomic_DNA"/>
</dbReference>
<comment type="caution">
    <text evidence="1">The sequence shown here is derived from an EMBL/GenBank/DDBJ whole genome shotgun (WGS) entry which is preliminary data.</text>
</comment>
<sequence>MHSLESVIYLIRHAESVYVEGQERSRGLTAAGLADAAALCNRLKTAAIEQFFSSPYERAIQTIRPLADSCSLDITLVEDLRERAMGEFSPLSFIEAKRRVYEYVQFSFPNGESSVEAQSRIVEAVCQILKRHEGKTIVIGTHGDIMTLFLNYFDPGYGFECWQSTTMPDIYRVRWQGQKIINVEGLWNN</sequence>
<dbReference type="SUPFAM" id="SSF53254">
    <property type="entry name" value="Phosphoglycerate mutase-like"/>
    <property type="match status" value="1"/>
</dbReference>